<dbReference type="OrthoDB" id="9800326at2"/>
<dbReference type="AlphaFoldDB" id="A0A023C066"/>
<dbReference type="InterPro" id="IPR011991">
    <property type="entry name" value="ArsR-like_HTH"/>
</dbReference>
<dbReference type="Pfam" id="PF13404">
    <property type="entry name" value="HTH_AsnC-type"/>
    <property type="match status" value="1"/>
</dbReference>
<gene>
    <name evidence="5" type="ORF">ATO12_02065</name>
</gene>
<dbReference type="PROSITE" id="PS00519">
    <property type="entry name" value="HTH_ASNC_1"/>
    <property type="match status" value="1"/>
</dbReference>
<evidence type="ECO:0000256" key="2">
    <source>
        <dbReference type="ARBA" id="ARBA00023125"/>
    </source>
</evidence>
<dbReference type="PRINTS" id="PR00033">
    <property type="entry name" value="HTHASNC"/>
</dbReference>
<protein>
    <submittedName>
        <fullName evidence="5">ArsR family transcriptional regulator</fullName>
    </submittedName>
</protein>
<dbReference type="InterPro" id="IPR000485">
    <property type="entry name" value="AsnC-type_HTH_dom"/>
</dbReference>
<dbReference type="PANTHER" id="PTHR30154:SF34">
    <property type="entry name" value="TRANSCRIPTIONAL REGULATOR AZLB"/>
    <property type="match status" value="1"/>
</dbReference>
<dbReference type="Pfam" id="PF01037">
    <property type="entry name" value="AsnC_trans_reg"/>
    <property type="match status" value="1"/>
</dbReference>
<keyword evidence="3" id="KW-0804">Transcription</keyword>
<dbReference type="GO" id="GO:0043565">
    <property type="term" value="F:sequence-specific DNA binding"/>
    <property type="evidence" value="ECO:0007669"/>
    <property type="project" value="InterPro"/>
</dbReference>
<dbReference type="SMART" id="SM00344">
    <property type="entry name" value="HTH_ASNC"/>
    <property type="match status" value="1"/>
</dbReference>
<dbReference type="InterPro" id="IPR019885">
    <property type="entry name" value="Tscrpt_reg_HTH_AsnC-type_CS"/>
</dbReference>
<dbReference type="Gene3D" id="3.30.70.920">
    <property type="match status" value="1"/>
</dbReference>
<keyword evidence="1" id="KW-0805">Transcription regulation</keyword>
<dbReference type="EMBL" id="AQRA01000001">
    <property type="protein sequence ID" value="EZH75594.1"/>
    <property type="molecule type" value="Genomic_DNA"/>
</dbReference>
<feature type="domain" description="HTH asnC-type" evidence="4">
    <location>
        <begin position="2"/>
        <end position="63"/>
    </location>
</feature>
<dbReference type="Proteomes" id="UP000023541">
    <property type="component" value="Unassembled WGS sequence"/>
</dbReference>
<comment type="caution">
    <text evidence="5">The sequence shown here is derived from an EMBL/GenBank/DDBJ whole genome shotgun (WGS) entry which is preliminary data.</text>
</comment>
<dbReference type="CDD" id="cd00090">
    <property type="entry name" value="HTH_ARSR"/>
    <property type="match status" value="1"/>
</dbReference>
<dbReference type="GO" id="GO:0006355">
    <property type="term" value="P:regulation of DNA-templated transcription"/>
    <property type="evidence" value="ECO:0007669"/>
    <property type="project" value="UniProtKB-ARBA"/>
</dbReference>
<dbReference type="SUPFAM" id="SSF46785">
    <property type="entry name" value="Winged helix' DNA-binding domain"/>
    <property type="match status" value="1"/>
</dbReference>
<dbReference type="InterPro" id="IPR019888">
    <property type="entry name" value="Tscrpt_reg_AsnC-like"/>
</dbReference>
<dbReference type="Gene3D" id="1.10.10.10">
    <property type="entry name" value="Winged helix-like DNA-binding domain superfamily/Winged helix DNA-binding domain"/>
    <property type="match status" value="1"/>
</dbReference>
<name>A0A023C066_9FLAO</name>
<keyword evidence="2" id="KW-0238">DNA-binding</keyword>
<dbReference type="GO" id="GO:0005829">
    <property type="term" value="C:cytosol"/>
    <property type="evidence" value="ECO:0007669"/>
    <property type="project" value="TreeGrafter"/>
</dbReference>
<reference evidence="5 6" key="1">
    <citation type="submission" date="2014-04" db="EMBL/GenBank/DDBJ databases">
        <title>Aquimarina sp. 22II-S11-z7 Genome Sequencing.</title>
        <authorList>
            <person name="Lai Q."/>
        </authorList>
    </citation>
    <scope>NUCLEOTIDE SEQUENCE [LARGE SCALE GENOMIC DNA]</scope>
    <source>
        <strain evidence="5 6">22II-S11-z7</strain>
    </source>
</reference>
<dbReference type="InterPro" id="IPR011008">
    <property type="entry name" value="Dimeric_a/b-barrel"/>
</dbReference>
<accession>A0A023C066</accession>
<keyword evidence="6" id="KW-1185">Reference proteome</keyword>
<dbReference type="GO" id="GO:0043200">
    <property type="term" value="P:response to amino acid"/>
    <property type="evidence" value="ECO:0007669"/>
    <property type="project" value="TreeGrafter"/>
</dbReference>
<dbReference type="STRING" id="1317122.ATO12_02065"/>
<dbReference type="InterPro" id="IPR019887">
    <property type="entry name" value="Tscrpt_reg_AsnC/Lrp_C"/>
</dbReference>
<dbReference type="PROSITE" id="PS50956">
    <property type="entry name" value="HTH_ASNC_2"/>
    <property type="match status" value="1"/>
</dbReference>
<dbReference type="SUPFAM" id="SSF54909">
    <property type="entry name" value="Dimeric alpha+beta barrel"/>
    <property type="match status" value="1"/>
</dbReference>
<dbReference type="InterPro" id="IPR036390">
    <property type="entry name" value="WH_DNA-bd_sf"/>
</dbReference>
<evidence type="ECO:0000259" key="4">
    <source>
        <dbReference type="PROSITE" id="PS50956"/>
    </source>
</evidence>
<dbReference type="PANTHER" id="PTHR30154">
    <property type="entry name" value="LEUCINE-RESPONSIVE REGULATORY PROTEIN"/>
    <property type="match status" value="1"/>
</dbReference>
<evidence type="ECO:0000313" key="5">
    <source>
        <dbReference type="EMBL" id="EZH75594.1"/>
    </source>
</evidence>
<dbReference type="eggNOG" id="COG1522">
    <property type="taxonomic scope" value="Bacteria"/>
</dbReference>
<evidence type="ECO:0000256" key="1">
    <source>
        <dbReference type="ARBA" id="ARBA00023015"/>
    </source>
</evidence>
<dbReference type="InterPro" id="IPR036388">
    <property type="entry name" value="WH-like_DNA-bd_sf"/>
</dbReference>
<sequence>MLDNIDHKIINRLKDNSRASYVEIGRHIGLSPSSVRERIQKLEDLGIIKGYRLELDTKKLGFGIEVLIMLKLFSGNLNVFCEELDKFPEITEAHRVTGSHNISMKVILVDQLHLQQFIDKLLRYGDPTTYLILSNLIEEKQ</sequence>
<proteinExistence type="predicted"/>
<evidence type="ECO:0000256" key="3">
    <source>
        <dbReference type="ARBA" id="ARBA00023163"/>
    </source>
</evidence>
<dbReference type="RefSeq" id="WP_034238188.1">
    <property type="nucleotide sequence ID" value="NZ_AQRA01000001.1"/>
</dbReference>
<organism evidence="5 6">
    <name type="scientific">Aquimarina atlantica</name>
    <dbReference type="NCBI Taxonomy" id="1317122"/>
    <lineage>
        <taxon>Bacteria</taxon>
        <taxon>Pseudomonadati</taxon>
        <taxon>Bacteroidota</taxon>
        <taxon>Flavobacteriia</taxon>
        <taxon>Flavobacteriales</taxon>
        <taxon>Flavobacteriaceae</taxon>
        <taxon>Aquimarina</taxon>
    </lineage>
</organism>
<evidence type="ECO:0000313" key="6">
    <source>
        <dbReference type="Proteomes" id="UP000023541"/>
    </source>
</evidence>